<dbReference type="PANTHER" id="PTHR43877">
    <property type="entry name" value="AMINOALKYLPHOSPHONATE N-ACETYLTRANSFERASE-RELATED-RELATED"/>
    <property type="match status" value="1"/>
</dbReference>
<dbReference type="CDD" id="cd04301">
    <property type="entry name" value="NAT_SF"/>
    <property type="match status" value="1"/>
</dbReference>
<keyword evidence="2" id="KW-0012">Acyltransferase</keyword>
<evidence type="ECO:0000313" key="5">
    <source>
        <dbReference type="Proteomes" id="UP001555786"/>
    </source>
</evidence>
<evidence type="ECO:0000313" key="4">
    <source>
        <dbReference type="EMBL" id="MEW9305431.1"/>
    </source>
</evidence>
<dbReference type="PROSITE" id="PS51186">
    <property type="entry name" value="GNAT"/>
    <property type="match status" value="1"/>
</dbReference>
<sequence length="204" mass="22421">MTDVFFYTTPLDEQARPLIEALTFEYQSRYGNYWGEPGSAEMSRYPAELFAPPHGNFVLLLRDGVAIAGGAFKRYDERTAEFKRVWTHVDLRRQGLARKVLAELEAQAARQGYSRIYLTTGFRQPEAAGLYLSTGYTALFDVTKDPETYGSLPFEKDIAPLAVAVEPLVTGEGPPAGDRLVALSAVRAARQAAPDQGQAGRKAG</sequence>
<dbReference type="InterPro" id="IPR016181">
    <property type="entry name" value="Acyl_CoA_acyltransferase"/>
</dbReference>
<evidence type="ECO:0000256" key="2">
    <source>
        <dbReference type="ARBA" id="ARBA00023315"/>
    </source>
</evidence>
<dbReference type="InterPro" id="IPR000182">
    <property type="entry name" value="GNAT_dom"/>
</dbReference>
<reference evidence="4 5" key="1">
    <citation type="submission" date="2024-07" db="EMBL/GenBank/DDBJ databases">
        <title>Description of Labrys sedimenti sp. nov., isolated from a diclofenac-degrading enrichment culture.</title>
        <authorList>
            <person name="Tancsics A."/>
            <person name="Csepanyi A."/>
        </authorList>
    </citation>
    <scope>NUCLEOTIDE SEQUENCE [LARGE SCALE GENOMIC DNA]</scope>
    <source>
        <strain evidence="4 5">LMG 23578</strain>
    </source>
</reference>
<evidence type="ECO:0000256" key="1">
    <source>
        <dbReference type="ARBA" id="ARBA00022679"/>
    </source>
</evidence>
<accession>A0ABV3PIH6</accession>
<dbReference type="RefSeq" id="WP_367623483.1">
    <property type="nucleotide sequence ID" value="NZ_JBFNQD010000002.1"/>
</dbReference>
<gene>
    <name evidence="4" type="ORF">ABXS05_07785</name>
</gene>
<dbReference type="SUPFAM" id="SSF55729">
    <property type="entry name" value="Acyl-CoA N-acyltransferases (Nat)"/>
    <property type="match status" value="1"/>
</dbReference>
<dbReference type="Proteomes" id="UP001555786">
    <property type="component" value="Unassembled WGS sequence"/>
</dbReference>
<dbReference type="EMBL" id="JBFNQD010000002">
    <property type="protein sequence ID" value="MEW9305431.1"/>
    <property type="molecule type" value="Genomic_DNA"/>
</dbReference>
<evidence type="ECO:0000259" key="3">
    <source>
        <dbReference type="PROSITE" id="PS51186"/>
    </source>
</evidence>
<dbReference type="PANTHER" id="PTHR43877:SF2">
    <property type="entry name" value="AMINOALKYLPHOSPHONATE N-ACETYLTRANSFERASE-RELATED"/>
    <property type="match status" value="1"/>
</dbReference>
<dbReference type="InterPro" id="IPR050832">
    <property type="entry name" value="Bact_Acetyltransf"/>
</dbReference>
<dbReference type="Pfam" id="PF00583">
    <property type="entry name" value="Acetyltransf_1"/>
    <property type="match status" value="1"/>
</dbReference>
<name>A0ABV3PIH6_9HYPH</name>
<dbReference type="Gene3D" id="3.40.630.30">
    <property type="match status" value="1"/>
</dbReference>
<feature type="domain" description="N-acetyltransferase" evidence="3">
    <location>
        <begin position="13"/>
        <end position="155"/>
    </location>
</feature>
<keyword evidence="5" id="KW-1185">Reference proteome</keyword>
<protein>
    <submittedName>
        <fullName evidence="4">GNAT family N-acetyltransferase</fullName>
    </submittedName>
</protein>
<organism evidence="4 5">
    <name type="scientific">Labrys neptuniae</name>
    <dbReference type="NCBI Taxonomy" id="376174"/>
    <lineage>
        <taxon>Bacteria</taxon>
        <taxon>Pseudomonadati</taxon>
        <taxon>Pseudomonadota</taxon>
        <taxon>Alphaproteobacteria</taxon>
        <taxon>Hyphomicrobiales</taxon>
        <taxon>Xanthobacteraceae</taxon>
        <taxon>Labrys</taxon>
    </lineage>
</organism>
<comment type="caution">
    <text evidence="4">The sequence shown here is derived from an EMBL/GenBank/DDBJ whole genome shotgun (WGS) entry which is preliminary data.</text>
</comment>
<proteinExistence type="predicted"/>
<keyword evidence="1" id="KW-0808">Transferase</keyword>